<dbReference type="FunFam" id="3.40.50.1970:FF:000003">
    <property type="entry name" value="Alcohol dehydrogenase, iron-containing"/>
    <property type="match status" value="1"/>
</dbReference>
<dbReference type="InterPro" id="IPR056798">
    <property type="entry name" value="ADH_Fe_C"/>
</dbReference>
<feature type="domain" description="Fe-containing alcohol dehydrogenase-like C-terminal" evidence="8">
    <location>
        <begin position="240"/>
        <end position="428"/>
    </location>
</feature>
<dbReference type="GO" id="GO:0046872">
    <property type="term" value="F:metal ion binding"/>
    <property type="evidence" value="ECO:0007669"/>
    <property type="project" value="InterPro"/>
</dbReference>
<dbReference type="Pfam" id="PF25137">
    <property type="entry name" value="ADH_Fe_C"/>
    <property type="match status" value="1"/>
</dbReference>
<dbReference type="EC" id="1.1.99.24" evidence="3"/>
<evidence type="ECO:0000313" key="10">
    <source>
        <dbReference type="Proteomes" id="UP000242699"/>
    </source>
</evidence>
<dbReference type="InterPro" id="IPR039697">
    <property type="entry name" value="Alcohol_dehydrogenase_Fe"/>
</dbReference>
<evidence type="ECO:0000259" key="8">
    <source>
        <dbReference type="Pfam" id="PF25137"/>
    </source>
</evidence>
<proteinExistence type="inferred from homology"/>
<evidence type="ECO:0000256" key="4">
    <source>
        <dbReference type="ARBA" id="ARBA00022946"/>
    </source>
</evidence>
<dbReference type="InterPro" id="IPR001670">
    <property type="entry name" value="ADH_Fe/GldA"/>
</dbReference>
<accession>A0A2T2WUK8</accession>
<sequence length="432" mass="46994">MRPTDIVHTPFNDGVFAINVPSLKFGMEATHDVGYEAKRLGMHHALIVVDPHLQTSSVYDTVKKALNEEGIEISTTAMVRVEPEDTMVMEAFNTICGKVIDGFVSVGGGSTIDTAKMLNLLYSYPRDLLDYVNKPIGQGINPPGPLKPHIAIPTTAGTGSESTSVAILDISAIKVKSGISHRYLRPDVAIIDPLNTLSLPPMVTASAGLDVLNHAIESFTAHPYTARAKVQDPANRPVYVGSTPIGDIFAIQAVGWVHNFIRRAVAQPYDVEARYYMMLGASIAGIGFGHAGVHIPHAMGYPIAGMVRAWAPQDYAYGYALSPHGISTAIPAAYVFRNLANIDFDRFEQIADVLSLRGESIRQLSDNFFEYYIELLTTLGIPTTLKELDFSPKDVDKLVEGTMAQQRLLSLAPIQVTEDVLKRLFDEAIVGS</sequence>
<name>A0A2T2WUK8_9FIRM</name>
<keyword evidence="5" id="KW-0560">Oxidoreductase</keyword>
<dbReference type="AlphaFoldDB" id="A0A2T2WUK8"/>
<comment type="catalytic activity">
    <reaction evidence="6">
        <text>4-hydroxybutanoate + 2-oxoglutarate = (R)-2-hydroxyglutarate + succinate semialdehyde</text>
        <dbReference type="Rhea" id="RHEA:24734"/>
        <dbReference type="ChEBI" id="CHEBI:15801"/>
        <dbReference type="ChEBI" id="CHEBI:16724"/>
        <dbReference type="ChEBI" id="CHEBI:16810"/>
        <dbReference type="ChEBI" id="CHEBI:57706"/>
        <dbReference type="EC" id="1.1.99.24"/>
    </reaction>
</comment>
<gene>
    <name evidence="9" type="ORF">C7B43_15675</name>
</gene>
<dbReference type="GO" id="GO:0004022">
    <property type="term" value="F:alcohol dehydrogenase (NAD+) activity"/>
    <property type="evidence" value="ECO:0007669"/>
    <property type="project" value="InterPro"/>
</dbReference>
<dbReference type="Pfam" id="PF00465">
    <property type="entry name" value="Fe-ADH"/>
    <property type="match status" value="1"/>
</dbReference>
<dbReference type="PANTHER" id="PTHR11496">
    <property type="entry name" value="ALCOHOL DEHYDROGENASE"/>
    <property type="match status" value="1"/>
</dbReference>
<dbReference type="EMBL" id="PXYT01000047">
    <property type="protein sequence ID" value="PSR25915.1"/>
    <property type="molecule type" value="Genomic_DNA"/>
</dbReference>
<evidence type="ECO:0000256" key="6">
    <source>
        <dbReference type="ARBA" id="ARBA00049496"/>
    </source>
</evidence>
<dbReference type="CDD" id="cd08190">
    <property type="entry name" value="HOT"/>
    <property type="match status" value="1"/>
</dbReference>
<evidence type="ECO:0000256" key="2">
    <source>
        <dbReference type="ARBA" id="ARBA00010005"/>
    </source>
</evidence>
<dbReference type="SUPFAM" id="SSF56796">
    <property type="entry name" value="Dehydroquinate synthase-like"/>
    <property type="match status" value="1"/>
</dbReference>
<evidence type="ECO:0000256" key="5">
    <source>
        <dbReference type="ARBA" id="ARBA00023002"/>
    </source>
</evidence>
<evidence type="ECO:0000259" key="7">
    <source>
        <dbReference type="Pfam" id="PF00465"/>
    </source>
</evidence>
<comment type="catalytic activity">
    <reaction evidence="1">
        <text>(S)-3-hydroxybutanoate + 2-oxoglutarate = (R)-2-hydroxyglutarate + acetoacetate</text>
        <dbReference type="Rhea" id="RHEA:23048"/>
        <dbReference type="ChEBI" id="CHEBI:11047"/>
        <dbReference type="ChEBI" id="CHEBI:13705"/>
        <dbReference type="ChEBI" id="CHEBI:15801"/>
        <dbReference type="ChEBI" id="CHEBI:16810"/>
        <dbReference type="EC" id="1.1.99.24"/>
    </reaction>
</comment>
<organism evidence="9 10">
    <name type="scientific">Sulfobacillus benefaciens</name>
    <dbReference type="NCBI Taxonomy" id="453960"/>
    <lineage>
        <taxon>Bacteria</taxon>
        <taxon>Bacillati</taxon>
        <taxon>Bacillota</taxon>
        <taxon>Clostridia</taxon>
        <taxon>Eubacteriales</taxon>
        <taxon>Clostridiales Family XVII. Incertae Sedis</taxon>
        <taxon>Sulfobacillus</taxon>
    </lineage>
</organism>
<comment type="caution">
    <text evidence="9">The sequence shown here is derived from an EMBL/GenBank/DDBJ whole genome shotgun (WGS) entry which is preliminary data.</text>
</comment>
<reference evidence="9 10" key="1">
    <citation type="journal article" date="2014" name="BMC Genomics">
        <title>Comparison of environmental and isolate Sulfobacillus genomes reveals diverse carbon, sulfur, nitrogen, and hydrogen metabolisms.</title>
        <authorList>
            <person name="Justice N.B."/>
            <person name="Norman A."/>
            <person name="Brown C.T."/>
            <person name="Singh A."/>
            <person name="Thomas B.C."/>
            <person name="Banfield J.F."/>
        </authorList>
    </citation>
    <scope>NUCLEOTIDE SEQUENCE [LARGE SCALE GENOMIC DNA]</scope>
    <source>
        <strain evidence="9">AMDSBA1</strain>
    </source>
</reference>
<keyword evidence="4" id="KW-0809">Transit peptide</keyword>
<evidence type="ECO:0000313" key="9">
    <source>
        <dbReference type="EMBL" id="PSR25915.1"/>
    </source>
</evidence>
<dbReference type="PANTHER" id="PTHR11496:SF83">
    <property type="entry name" value="HYDROXYACID-OXOACID TRANSHYDROGENASE, MITOCHONDRIAL"/>
    <property type="match status" value="1"/>
</dbReference>
<evidence type="ECO:0000256" key="1">
    <source>
        <dbReference type="ARBA" id="ARBA00000813"/>
    </source>
</evidence>
<dbReference type="Proteomes" id="UP000242699">
    <property type="component" value="Unassembled WGS sequence"/>
</dbReference>
<feature type="domain" description="Alcohol dehydrogenase iron-type/glycerol dehydrogenase GldA" evidence="7">
    <location>
        <begin position="23"/>
        <end position="193"/>
    </location>
</feature>
<comment type="similarity">
    <text evidence="2">Belongs to the iron-containing alcohol dehydrogenase family. Hydroxyacid-oxoacid transhydrogenase subfamily.</text>
</comment>
<protein>
    <recommendedName>
        <fullName evidence="3">hydroxyacid-oxoacid transhydrogenase</fullName>
        <ecNumber evidence="3">1.1.99.24</ecNumber>
    </recommendedName>
</protein>
<dbReference type="Gene3D" id="3.40.50.1970">
    <property type="match status" value="1"/>
</dbReference>
<dbReference type="InterPro" id="IPR042157">
    <property type="entry name" value="HOT"/>
</dbReference>
<dbReference type="GO" id="GO:0047988">
    <property type="term" value="F:hydroxyacid-oxoacid transhydrogenase activity"/>
    <property type="evidence" value="ECO:0007669"/>
    <property type="project" value="UniProtKB-EC"/>
</dbReference>
<dbReference type="Gene3D" id="1.20.1090.10">
    <property type="entry name" value="Dehydroquinate synthase-like - alpha domain"/>
    <property type="match status" value="1"/>
</dbReference>
<evidence type="ECO:0000256" key="3">
    <source>
        <dbReference type="ARBA" id="ARBA00013182"/>
    </source>
</evidence>